<protein>
    <submittedName>
        <fullName evidence="2">Uncharacterized protein</fullName>
    </submittedName>
</protein>
<sequence length="86" mass="9531">MLDVLPARTPAETGFKKIAGSTVNSEVWQGSGHEEVPREGRKNMFRDQELKSWVVIGSLLALIAVGCGLVFWFTVLVPGIEWLHSH</sequence>
<gene>
    <name evidence="2" type="ORF">D477_007049</name>
</gene>
<dbReference type="EMBL" id="ANPE02000093">
    <property type="protein sequence ID" value="EMY34944.1"/>
    <property type="molecule type" value="Genomic_DNA"/>
</dbReference>
<accession>N1V4K3</accession>
<dbReference type="AlphaFoldDB" id="N1V4K3"/>
<dbReference type="RefSeq" id="WP_005268262.1">
    <property type="nucleotide sequence ID" value="NZ_ANPE02000093.1"/>
</dbReference>
<keyword evidence="1" id="KW-0472">Membrane</keyword>
<keyword evidence="3" id="KW-1185">Reference proteome</keyword>
<comment type="caution">
    <text evidence="2">The sequence shown here is derived from an EMBL/GenBank/DDBJ whole genome shotgun (WGS) entry which is preliminary data.</text>
</comment>
<name>N1V4K3_9MICC</name>
<organism evidence="2 3">
    <name type="scientific">Arthrobacter crystallopoietes BAB-32</name>
    <dbReference type="NCBI Taxonomy" id="1246476"/>
    <lineage>
        <taxon>Bacteria</taxon>
        <taxon>Bacillati</taxon>
        <taxon>Actinomycetota</taxon>
        <taxon>Actinomycetes</taxon>
        <taxon>Micrococcales</taxon>
        <taxon>Micrococcaceae</taxon>
        <taxon>Crystallibacter</taxon>
    </lineage>
</organism>
<reference evidence="2 3" key="1">
    <citation type="journal article" date="2013" name="Genome Announc.">
        <title>Draft Genome Sequence of Arthrobacter crystallopoietes Strain BAB-32, Revealing Genes for Bioremediation.</title>
        <authorList>
            <person name="Joshi M.N."/>
            <person name="Pandit A.S."/>
            <person name="Sharma A."/>
            <person name="Pandya R.V."/>
            <person name="Desai S.M."/>
            <person name="Saxena A.K."/>
            <person name="Bagatharia S.B."/>
        </authorList>
    </citation>
    <scope>NUCLEOTIDE SEQUENCE [LARGE SCALE GENOMIC DNA]</scope>
    <source>
        <strain evidence="2 3">BAB-32</strain>
    </source>
</reference>
<evidence type="ECO:0000313" key="2">
    <source>
        <dbReference type="EMBL" id="EMY34944.1"/>
    </source>
</evidence>
<dbReference type="Proteomes" id="UP000010729">
    <property type="component" value="Unassembled WGS sequence"/>
</dbReference>
<proteinExistence type="predicted"/>
<keyword evidence="1" id="KW-1133">Transmembrane helix</keyword>
<keyword evidence="1" id="KW-0812">Transmembrane</keyword>
<evidence type="ECO:0000313" key="3">
    <source>
        <dbReference type="Proteomes" id="UP000010729"/>
    </source>
</evidence>
<evidence type="ECO:0000256" key="1">
    <source>
        <dbReference type="SAM" id="Phobius"/>
    </source>
</evidence>
<feature type="transmembrane region" description="Helical" evidence="1">
    <location>
        <begin position="52"/>
        <end position="75"/>
    </location>
</feature>